<evidence type="ECO:0000313" key="5">
    <source>
        <dbReference type="Proteomes" id="UP000249046"/>
    </source>
</evidence>
<dbReference type="InterPro" id="IPR037293">
    <property type="entry name" value="Gal_Oxidase_central_sf"/>
</dbReference>
<dbReference type="Gene3D" id="2.130.10.80">
    <property type="entry name" value="Galactose oxidase/kelch, beta-propeller"/>
    <property type="match status" value="3"/>
</dbReference>
<dbReference type="SUPFAM" id="SSF50965">
    <property type="entry name" value="Galactose oxidase, central domain"/>
    <property type="match status" value="2"/>
</dbReference>
<dbReference type="InterPro" id="IPR011043">
    <property type="entry name" value="Gal_Oxase/kelch_b-propeller"/>
</dbReference>
<proteinExistence type="predicted"/>
<comment type="caution">
    <text evidence="4">The sequence shown here is derived from an EMBL/GenBank/DDBJ whole genome shotgun (WGS) entry which is preliminary data.</text>
</comment>
<dbReference type="Proteomes" id="UP000249046">
    <property type="component" value="Unassembled WGS sequence"/>
</dbReference>
<dbReference type="Pfam" id="PF01344">
    <property type="entry name" value="Kelch_1"/>
    <property type="match status" value="2"/>
</dbReference>
<keyword evidence="2" id="KW-0677">Repeat</keyword>
<reference evidence="4 5" key="1">
    <citation type="submission" date="2017-08" db="EMBL/GenBank/DDBJ databases">
        <title>Infants hospitalized years apart are colonized by the same room-sourced microbial strains.</title>
        <authorList>
            <person name="Brooks B."/>
            <person name="Olm M.R."/>
            <person name="Firek B.A."/>
            <person name="Baker R."/>
            <person name="Thomas B.C."/>
            <person name="Morowitz M.J."/>
            <person name="Banfield J.F."/>
        </authorList>
    </citation>
    <scope>NUCLEOTIDE SEQUENCE [LARGE SCALE GENOMIC DNA]</scope>
    <source>
        <strain evidence="4">S2_005_003_R2_42</strain>
    </source>
</reference>
<protein>
    <submittedName>
        <fullName evidence="4">Galactose oxidase</fullName>
    </submittedName>
</protein>
<accession>A0A2W5MII6</accession>
<evidence type="ECO:0000313" key="4">
    <source>
        <dbReference type="EMBL" id="PZQ13240.1"/>
    </source>
</evidence>
<feature type="signal peptide" evidence="3">
    <location>
        <begin position="1"/>
        <end position="22"/>
    </location>
</feature>
<gene>
    <name evidence="4" type="ORF">DI564_12090</name>
</gene>
<dbReference type="AlphaFoldDB" id="A0A2W5MII6"/>
<keyword evidence="3" id="KW-0732">Signal</keyword>
<dbReference type="EMBL" id="QFPO01000010">
    <property type="protein sequence ID" value="PZQ13240.1"/>
    <property type="molecule type" value="Genomic_DNA"/>
</dbReference>
<keyword evidence="1" id="KW-0880">Kelch repeat</keyword>
<name>A0A2W5MII6_9GAMM</name>
<organism evidence="4 5">
    <name type="scientific">Rhodanobacter denitrificans</name>
    <dbReference type="NCBI Taxonomy" id="666685"/>
    <lineage>
        <taxon>Bacteria</taxon>
        <taxon>Pseudomonadati</taxon>
        <taxon>Pseudomonadota</taxon>
        <taxon>Gammaproteobacteria</taxon>
        <taxon>Lysobacterales</taxon>
        <taxon>Rhodanobacteraceae</taxon>
        <taxon>Rhodanobacter</taxon>
    </lineage>
</organism>
<dbReference type="InterPro" id="IPR006652">
    <property type="entry name" value="Kelch_1"/>
</dbReference>
<evidence type="ECO:0000256" key="1">
    <source>
        <dbReference type="ARBA" id="ARBA00022441"/>
    </source>
</evidence>
<evidence type="ECO:0000256" key="3">
    <source>
        <dbReference type="SAM" id="SignalP"/>
    </source>
</evidence>
<feature type="chain" id="PRO_5016174248" evidence="3">
    <location>
        <begin position="23"/>
        <end position="384"/>
    </location>
</feature>
<sequence>MNVFKQCMAVLVAAIGAGGAGAAGAQGSFVPTAAMTTPRAHQGSVVLADGRVFQYGGISAMGDILASAELYDPATGTYAATGDAADARMRPTTVGLADGRVLVTGGRGGHEGSVIFDTVELYDPATGTFGPGGSVATRRYVGIVARLPDGKVLLTGGFNFTDGTLGSSEIYDPATQTAAPTGSLVHPRDTYGHALTLADGRIMIVGGYDDDGPLATVEIYDPAAGTFALTGDMPDARGDHCALVLADGRVLVLGGFGSDWQYAMDAYLWDPATGQFRTAGRMTYPRANAHATLLADGRVLVAGGSTTGGSDLYEPRAELWDPATETFSEAGAMITARSGGRAERLDDGRVLYMGGWFGDGQNPTGDSELFVPAVETIFADGFED</sequence>
<evidence type="ECO:0000256" key="2">
    <source>
        <dbReference type="ARBA" id="ARBA00022737"/>
    </source>
</evidence>
<dbReference type="PANTHER" id="PTHR46344">
    <property type="entry name" value="OS02G0202900 PROTEIN"/>
    <property type="match status" value="1"/>
</dbReference>
<dbReference type="PANTHER" id="PTHR46344:SF27">
    <property type="entry name" value="KELCH REPEAT SUPERFAMILY PROTEIN"/>
    <property type="match status" value="1"/>
</dbReference>
<dbReference type="SMART" id="SM00612">
    <property type="entry name" value="Kelch"/>
    <property type="match status" value="6"/>
</dbReference>